<feature type="compositionally biased region" description="Polar residues" evidence="8">
    <location>
        <begin position="334"/>
        <end position="349"/>
    </location>
</feature>
<name>A0A8S2N3A2_9BILA</name>
<feature type="region of interest" description="Disordered" evidence="8">
    <location>
        <begin position="309"/>
        <end position="355"/>
    </location>
</feature>
<dbReference type="PROSITE" id="PS50812">
    <property type="entry name" value="PWWP"/>
    <property type="match status" value="1"/>
</dbReference>
<protein>
    <recommendedName>
        <fullName evidence="9">PWWP domain-containing protein</fullName>
    </recommendedName>
</protein>
<evidence type="ECO:0000256" key="7">
    <source>
        <dbReference type="ARBA" id="ARBA00023242"/>
    </source>
</evidence>
<dbReference type="Gene3D" id="2.30.30.140">
    <property type="match status" value="1"/>
</dbReference>
<dbReference type="InterPro" id="IPR006560">
    <property type="entry name" value="AWS_dom"/>
</dbReference>
<dbReference type="SMART" id="SM00293">
    <property type="entry name" value="PWWP"/>
    <property type="match status" value="1"/>
</dbReference>
<feature type="non-terminal residue" evidence="10">
    <location>
        <position position="1"/>
    </location>
</feature>
<evidence type="ECO:0000256" key="1">
    <source>
        <dbReference type="ARBA" id="ARBA00004123"/>
    </source>
</evidence>
<dbReference type="GO" id="GO:0032259">
    <property type="term" value="P:methylation"/>
    <property type="evidence" value="ECO:0007669"/>
    <property type="project" value="UniProtKB-KW"/>
</dbReference>
<keyword evidence="6" id="KW-0949">S-adenosyl-L-methionine</keyword>
<proteinExistence type="predicted"/>
<keyword evidence="3" id="KW-0158">Chromosome</keyword>
<dbReference type="InterPro" id="IPR050777">
    <property type="entry name" value="SET2_Histone-Lys_MeTrsfase"/>
</dbReference>
<dbReference type="EMBL" id="CAJOBJ010003978">
    <property type="protein sequence ID" value="CAF3984939.1"/>
    <property type="molecule type" value="Genomic_DNA"/>
</dbReference>
<dbReference type="SUPFAM" id="SSF82199">
    <property type="entry name" value="SET domain"/>
    <property type="match status" value="1"/>
</dbReference>
<comment type="caution">
    <text evidence="10">The sequence shown here is derived from an EMBL/GenBank/DDBJ whole genome shotgun (WGS) entry which is preliminary data.</text>
</comment>
<keyword evidence="7" id="KW-0539">Nucleus</keyword>
<dbReference type="SUPFAM" id="SSF63748">
    <property type="entry name" value="Tudor/PWWP/MBT"/>
    <property type="match status" value="1"/>
</dbReference>
<organism evidence="10 11">
    <name type="scientific">Rotaria magnacalcarata</name>
    <dbReference type="NCBI Taxonomy" id="392030"/>
    <lineage>
        <taxon>Eukaryota</taxon>
        <taxon>Metazoa</taxon>
        <taxon>Spiralia</taxon>
        <taxon>Gnathifera</taxon>
        <taxon>Rotifera</taxon>
        <taxon>Eurotatoria</taxon>
        <taxon>Bdelloidea</taxon>
        <taxon>Philodinida</taxon>
        <taxon>Philodinidae</taxon>
        <taxon>Rotaria</taxon>
    </lineage>
</organism>
<evidence type="ECO:0000256" key="8">
    <source>
        <dbReference type="SAM" id="MobiDB-lite"/>
    </source>
</evidence>
<dbReference type="InterPro" id="IPR046341">
    <property type="entry name" value="SET_dom_sf"/>
</dbReference>
<feature type="region of interest" description="Disordered" evidence="8">
    <location>
        <begin position="1"/>
        <end position="62"/>
    </location>
</feature>
<evidence type="ECO:0000256" key="6">
    <source>
        <dbReference type="ARBA" id="ARBA00022691"/>
    </source>
</evidence>
<dbReference type="AlphaFoldDB" id="A0A8S2N3A2"/>
<feature type="non-terminal residue" evidence="10">
    <location>
        <position position="447"/>
    </location>
</feature>
<dbReference type="InterPro" id="IPR000313">
    <property type="entry name" value="PWWP_dom"/>
</dbReference>
<sequence>MPIRRTSIESSIPMTTTNELTNEDKVQLSEMNLSMEYETPPVDSLPMDDDDDDDEEEYESDVEEQEIAYSPACHYKHCLLMNDTFKGHVFTCLYCTTAYHGHERCLPAGSLSIAFSSSICCPIHLPSERKLTRPCLARHCYICEQPTRAMECFVCIDCPTTIHQSCFQSKTDETPTNWKCDPCLSDLKPLYGDICWIRMGKYRCWPSRILHERHAPDNLLAQERAVGEFLVNFFGSKEFFWANKHHYLSFENRCIQPKDLHATEPSFRDGLREARRLYGRLKQFYSTNPVVNYGEATKLEEMTLDDAYDEFEDDDDDDDDDDDTDDESLDMNSDESITNDNEKTSTVSGRSKLIDRSANKHGHMPIYRHTKTLKPVGEAQILRVPLAELSRCDCDPNKPDPCSSDEHCLNRMLKYECHPHVCAAASKVFAVKQINFYGCSSKFEEDI</sequence>
<gene>
    <name evidence="10" type="ORF">GIL414_LOCUS10886</name>
</gene>
<keyword evidence="4" id="KW-0489">Methyltransferase</keyword>
<dbReference type="SMART" id="SM00570">
    <property type="entry name" value="AWS"/>
    <property type="match status" value="1"/>
</dbReference>
<dbReference type="PANTHER" id="PTHR22884">
    <property type="entry name" value="SET DOMAIN PROTEINS"/>
    <property type="match status" value="1"/>
</dbReference>
<evidence type="ECO:0000313" key="11">
    <source>
        <dbReference type="Proteomes" id="UP000681720"/>
    </source>
</evidence>
<dbReference type="GO" id="GO:0005634">
    <property type="term" value="C:nucleus"/>
    <property type="evidence" value="ECO:0007669"/>
    <property type="project" value="UniProtKB-SubCell"/>
</dbReference>
<evidence type="ECO:0000256" key="2">
    <source>
        <dbReference type="ARBA" id="ARBA00004286"/>
    </source>
</evidence>
<dbReference type="GO" id="GO:0042054">
    <property type="term" value="F:histone methyltransferase activity"/>
    <property type="evidence" value="ECO:0007669"/>
    <property type="project" value="InterPro"/>
</dbReference>
<dbReference type="Proteomes" id="UP000681720">
    <property type="component" value="Unassembled WGS sequence"/>
</dbReference>
<accession>A0A8S2N3A2</accession>
<keyword evidence="5" id="KW-0808">Transferase</keyword>
<evidence type="ECO:0000259" key="9">
    <source>
        <dbReference type="PROSITE" id="PS50812"/>
    </source>
</evidence>
<reference evidence="10" key="1">
    <citation type="submission" date="2021-02" db="EMBL/GenBank/DDBJ databases">
        <authorList>
            <person name="Nowell W R."/>
        </authorList>
    </citation>
    <scope>NUCLEOTIDE SEQUENCE</scope>
</reference>
<evidence type="ECO:0000313" key="10">
    <source>
        <dbReference type="EMBL" id="CAF3984939.1"/>
    </source>
</evidence>
<evidence type="ECO:0000256" key="4">
    <source>
        <dbReference type="ARBA" id="ARBA00022603"/>
    </source>
</evidence>
<feature type="compositionally biased region" description="Acidic residues" evidence="8">
    <location>
        <begin position="46"/>
        <end position="62"/>
    </location>
</feature>
<dbReference type="GO" id="GO:0005694">
    <property type="term" value="C:chromosome"/>
    <property type="evidence" value="ECO:0007669"/>
    <property type="project" value="UniProtKB-SubCell"/>
</dbReference>
<feature type="compositionally biased region" description="Acidic residues" evidence="8">
    <location>
        <begin position="309"/>
        <end position="333"/>
    </location>
</feature>
<feature type="domain" description="PWWP" evidence="9">
    <location>
        <begin position="191"/>
        <end position="241"/>
    </location>
</feature>
<feature type="compositionally biased region" description="Polar residues" evidence="8">
    <location>
        <begin position="8"/>
        <end position="20"/>
    </location>
</feature>
<comment type="subcellular location">
    <subcellularLocation>
        <location evidence="2">Chromosome</location>
    </subcellularLocation>
    <subcellularLocation>
        <location evidence="1">Nucleus</location>
    </subcellularLocation>
</comment>
<dbReference type="Pfam" id="PF00855">
    <property type="entry name" value="PWWP"/>
    <property type="match status" value="1"/>
</dbReference>
<evidence type="ECO:0000256" key="5">
    <source>
        <dbReference type="ARBA" id="ARBA00022679"/>
    </source>
</evidence>
<dbReference type="Gene3D" id="2.170.270.10">
    <property type="entry name" value="SET domain"/>
    <property type="match status" value="1"/>
</dbReference>
<dbReference type="Pfam" id="PF17907">
    <property type="entry name" value="AWS"/>
    <property type="match status" value="1"/>
</dbReference>
<evidence type="ECO:0000256" key="3">
    <source>
        <dbReference type="ARBA" id="ARBA00022454"/>
    </source>
</evidence>